<evidence type="ECO:0000256" key="2">
    <source>
        <dbReference type="ARBA" id="ARBA00022723"/>
    </source>
</evidence>
<dbReference type="RefSeq" id="WP_116918250.1">
    <property type="nucleotide sequence ID" value="NZ_QEKQ01000001.1"/>
</dbReference>
<dbReference type="PANTHER" id="PTHR31212">
    <property type="entry name" value="ALPHA-KETOGLUTARATE-DEPENDENT DIOXYGENASE ALKB HOMOLOG 3"/>
    <property type="match status" value="1"/>
</dbReference>
<dbReference type="AlphaFoldDB" id="A0A2U1D181"/>
<evidence type="ECO:0000256" key="7">
    <source>
        <dbReference type="ARBA" id="ARBA00023004"/>
    </source>
</evidence>
<comment type="cofactor">
    <cofactor evidence="1">
        <name>Fe(2+)</name>
        <dbReference type="ChEBI" id="CHEBI:29033"/>
    </cofactor>
</comment>
<sequence>MTAAHPIDLFPHTASLFQPFLSAAEADRLFRSLGENLSWYQARLKLFGRWHWSPRVQCWIADEGVAYTYSGLTMAPEPWPDDLARLRDLVSEVAGVRFNSVLCNWYRNGQDSMGWHSDDEPELGEAPVVASVTFGDERPFQFRRKGERRLATSVPLGHNSLLVMPAGLQGDWQHGIPKTRKSVGPRLNLTFRRIL</sequence>
<dbReference type="SUPFAM" id="SSF51197">
    <property type="entry name" value="Clavaminate synthase-like"/>
    <property type="match status" value="1"/>
</dbReference>
<dbReference type="Proteomes" id="UP000245887">
    <property type="component" value="Unassembled WGS sequence"/>
</dbReference>
<feature type="domain" description="Fe2OG dioxygenase" evidence="9">
    <location>
        <begin position="97"/>
        <end position="195"/>
    </location>
</feature>
<keyword evidence="2" id="KW-0479">Metal-binding</keyword>
<evidence type="ECO:0000313" key="10">
    <source>
        <dbReference type="EMBL" id="PVY79134.1"/>
    </source>
</evidence>
<evidence type="ECO:0000256" key="1">
    <source>
        <dbReference type="ARBA" id="ARBA00001954"/>
    </source>
</evidence>
<dbReference type="OrthoDB" id="190276at2"/>
<evidence type="ECO:0000256" key="3">
    <source>
        <dbReference type="ARBA" id="ARBA00022763"/>
    </source>
</evidence>
<keyword evidence="6" id="KW-0560">Oxidoreductase</keyword>
<dbReference type="PANTHER" id="PTHR31212:SF4">
    <property type="entry name" value="ALPHA-KETOGLUTARATE-DEPENDENT DIOXYGENASE ALKB HOMOLOG 3"/>
    <property type="match status" value="1"/>
</dbReference>
<evidence type="ECO:0000256" key="5">
    <source>
        <dbReference type="ARBA" id="ARBA00022964"/>
    </source>
</evidence>
<evidence type="ECO:0000256" key="4">
    <source>
        <dbReference type="ARBA" id="ARBA00022842"/>
    </source>
</evidence>
<keyword evidence="8" id="KW-0234">DNA repair</keyword>
<organism evidence="10 11">
    <name type="scientific">Tamilnaduibacter salinus</name>
    <dbReference type="NCBI Taxonomy" id="1484056"/>
    <lineage>
        <taxon>Bacteria</taxon>
        <taxon>Pseudomonadati</taxon>
        <taxon>Pseudomonadota</taxon>
        <taxon>Gammaproteobacteria</taxon>
        <taxon>Pseudomonadales</taxon>
        <taxon>Marinobacteraceae</taxon>
        <taxon>Tamilnaduibacter</taxon>
    </lineage>
</organism>
<keyword evidence="7" id="KW-0408">Iron</keyword>
<dbReference type="GO" id="GO:0006307">
    <property type="term" value="P:DNA alkylation repair"/>
    <property type="evidence" value="ECO:0007669"/>
    <property type="project" value="InterPro"/>
</dbReference>
<protein>
    <submittedName>
        <fullName evidence="10">DNA-N1-methyladenine dioxygenase</fullName>
    </submittedName>
</protein>
<dbReference type="Gene3D" id="2.60.120.590">
    <property type="entry name" value="Alpha-ketoglutarate-dependent dioxygenase AlkB-like"/>
    <property type="match status" value="1"/>
</dbReference>
<gene>
    <name evidence="10" type="ORF">C8D92_101340</name>
</gene>
<dbReference type="GO" id="GO:0140097">
    <property type="term" value="F:catalytic activity, acting on DNA"/>
    <property type="evidence" value="ECO:0007669"/>
    <property type="project" value="UniProtKB-ARBA"/>
</dbReference>
<dbReference type="PROSITE" id="PS51471">
    <property type="entry name" value="FE2OG_OXY"/>
    <property type="match status" value="1"/>
</dbReference>
<dbReference type="InterPro" id="IPR032854">
    <property type="entry name" value="ALKBH3"/>
</dbReference>
<evidence type="ECO:0000313" key="11">
    <source>
        <dbReference type="Proteomes" id="UP000245887"/>
    </source>
</evidence>
<dbReference type="Pfam" id="PF13532">
    <property type="entry name" value="2OG-FeII_Oxy_2"/>
    <property type="match status" value="1"/>
</dbReference>
<dbReference type="FunFam" id="2.60.120.590:FF:000004">
    <property type="entry name" value="DNA oxidative demethylase ALKBH2"/>
    <property type="match status" value="1"/>
</dbReference>
<keyword evidence="3" id="KW-0227">DNA damage</keyword>
<dbReference type="InterPro" id="IPR005123">
    <property type="entry name" value="Oxoglu/Fe-dep_dioxygenase_dom"/>
</dbReference>
<dbReference type="GO" id="GO:0046872">
    <property type="term" value="F:metal ion binding"/>
    <property type="evidence" value="ECO:0007669"/>
    <property type="project" value="UniProtKB-KW"/>
</dbReference>
<dbReference type="InterPro" id="IPR037151">
    <property type="entry name" value="AlkB-like_sf"/>
</dbReference>
<evidence type="ECO:0000256" key="6">
    <source>
        <dbReference type="ARBA" id="ARBA00023002"/>
    </source>
</evidence>
<evidence type="ECO:0000256" key="8">
    <source>
        <dbReference type="ARBA" id="ARBA00023204"/>
    </source>
</evidence>
<proteinExistence type="predicted"/>
<dbReference type="GO" id="GO:0032451">
    <property type="term" value="F:demethylase activity"/>
    <property type="evidence" value="ECO:0007669"/>
    <property type="project" value="UniProtKB-ARBA"/>
</dbReference>
<dbReference type="InterPro" id="IPR027450">
    <property type="entry name" value="AlkB-like"/>
</dbReference>
<reference evidence="10 11" key="1">
    <citation type="submission" date="2018-04" db="EMBL/GenBank/DDBJ databases">
        <title>Genomic Encyclopedia of Type Strains, Phase IV (KMG-IV): sequencing the most valuable type-strain genomes for metagenomic binning, comparative biology and taxonomic classification.</title>
        <authorList>
            <person name="Goeker M."/>
        </authorList>
    </citation>
    <scope>NUCLEOTIDE SEQUENCE [LARGE SCALE GENOMIC DNA]</scope>
    <source>
        <strain evidence="10 11">DSM 28688</strain>
    </source>
</reference>
<dbReference type="GO" id="GO:0051213">
    <property type="term" value="F:dioxygenase activity"/>
    <property type="evidence" value="ECO:0007669"/>
    <property type="project" value="UniProtKB-KW"/>
</dbReference>
<name>A0A2U1D181_9GAMM</name>
<dbReference type="GO" id="GO:0016705">
    <property type="term" value="F:oxidoreductase activity, acting on paired donors, with incorporation or reduction of molecular oxygen"/>
    <property type="evidence" value="ECO:0007669"/>
    <property type="project" value="UniProtKB-ARBA"/>
</dbReference>
<evidence type="ECO:0000259" key="9">
    <source>
        <dbReference type="PROSITE" id="PS51471"/>
    </source>
</evidence>
<keyword evidence="5 10" id="KW-0223">Dioxygenase</keyword>
<dbReference type="GO" id="GO:0016787">
    <property type="term" value="F:hydrolase activity"/>
    <property type="evidence" value="ECO:0007669"/>
    <property type="project" value="UniProtKB-ARBA"/>
</dbReference>
<keyword evidence="4" id="KW-0460">Magnesium</keyword>
<comment type="caution">
    <text evidence="10">The sequence shown here is derived from an EMBL/GenBank/DDBJ whole genome shotgun (WGS) entry which is preliminary data.</text>
</comment>
<accession>A0A2U1D181</accession>
<dbReference type="EMBL" id="QEKQ01000001">
    <property type="protein sequence ID" value="PVY79134.1"/>
    <property type="molecule type" value="Genomic_DNA"/>
</dbReference>